<dbReference type="AlphaFoldDB" id="A0AAV0YRW4"/>
<accession>A0AAV0YRW4</accession>
<gene>
    <name evidence="2" type="ORF">VFH_I337280</name>
</gene>
<proteinExistence type="predicted"/>
<evidence type="ECO:0000313" key="2">
    <source>
        <dbReference type="EMBL" id="CAI8588217.1"/>
    </source>
</evidence>
<reference evidence="2 3" key="1">
    <citation type="submission" date="2023-01" db="EMBL/GenBank/DDBJ databases">
        <authorList>
            <person name="Kreplak J."/>
        </authorList>
    </citation>
    <scope>NUCLEOTIDE SEQUENCE [LARGE SCALE GENOMIC DNA]</scope>
</reference>
<keyword evidence="3" id="KW-1185">Reference proteome</keyword>
<feature type="region of interest" description="Disordered" evidence="1">
    <location>
        <begin position="1"/>
        <end position="92"/>
    </location>
</feature>
<evidence type="ECO:0000313" key="3">
    <source>
        <dbReference type="Proteomes" id="UP001157006"/>
    </source>
</evidence>
<dbReference type="Proteomes" id="UP001157006">
    <property type="component" value="Chromosome 1L"/>
</dbReference>
<feature type="compositionally biased region" description="Basic residues" evidence="1">
    <location>
        <begin position="1"/>
        <end position="14"/>
    </location>
</feature>
<feature type="compositionally biased region" description="Basic and acidic residues" evidence="1">
    <location>
        <begin position="83"/>
        <end position="92"/>
    </location>
</feature>
<name>A0AAV0YRW4_VICFA</name>
<dbReference type="EMBL" id="OX451736">
    <property type="protein sequence ID" value="CAI8588217.1"/>
    <property type="molecule type" value="Genomic_DNA"/>
</dbReference>
<evidence type="ECO:0000256" key="1">
    <source>
        <dbReference type="SAM" id="MobiDB-lite"/>
    </source>
</evidence>
<protein>
    <submittedName>
        <fullName evidence="2">Uncharacterized protein</fullName>
    </submittedName>
</protein>
<sequence length="137" mass="15455">MFPKKAMGRGRGRPPKNPAPPSPDNQSNPVKKPGTVTLKDKEGIIHESSSSTSGGKDEEDAETLYLKSLDLREEENSNEEDDSQKAEIPKEERKLWVDVLNKNREPSRGREMKFIAPKVVNREIEVEIEEEDAISEI</sequence>
<organism evidence="2 3">
    <name type="scientific">Vicia faba</name>
    <name type="common">Broad bean</name>
    <name type="synonym">Faba vulgaris</name>
    <dbReference type="NCBI Taxonomy" id="3906"/>
    <lineage>
        <taxon>Eukaryota</taxon>
        <taxon>Viridiplantae</taxon>
        <taxon>Streptophyta</taxon>
        <taxon>Embryophyta</taxon>
        <taxon>Tracheophyta</taxon>
        <taxon>Spermatophyta</taxon>
        <taxon>Magnoliopsida</taxon>
        <taxon>eudicotyledons</taxon>
        <taxon>Gunneridae</taxon>
        <taxon>Pentapetalae</taxon>
        <taxon>rosids</taxon>
        <taxon>fabids</taxon>
        <taxon>Fabales</taxon>
        <taxon>Fabaceae</taxon>
        <taxon>Papilionoideae</taxon>
        <taxon>50 kb inversion clade</taxon>
        <taxon>NPAAA clade</taxon>
        <taxon>Hologalegina</taxon>
        <taxon>IRL clade</taxon>
        <taxon>Fabeae</taxon>
        <taxon>Vicia</taxon>
    </lineage>
</organism>